<dbReference type="Proteomes" id="UP000030460">
    <property type="component" value="Unassembled WGS sequence"/>
</dbReference>
<evidence type="ECO:0000313" key="5">
    <source>
        <dbReference type="Proteomes" id="UP000030460"/>
    </source>
</evidence>
<dbReference type="InterPro" id="IPR003736">
    <property type="entry name" value="PAAI_dom"/>
</dbReference>
<dbReference type="GO" id="GO:0047617">
    <property type="term" value="F:fatty acyl-CoA hydrolase activity"/>
    <property type="evidence" value="ECO:0007669"/>
    <property type="project" value="InterPro"/>
</dbReference>
<protein>
    <submittedName>
        <fullName evidence="4">PaaI family thioesterase</fullName>
    </submittedName>
</protein>
<dbReference type="AlphaFoldDB" id="A0A8T6Z991"/>
<reference evidence="4" key="2">
    <citation type="submission" date="2020-04" db="EMBL/GenBank/DDBJ databases">
        <authorList>
            <person name="Alexandrino P."/>
            <person name="Mendonca T."/>
            <person name="Guaman L."/>
            <person name="Cherix J."/>
            <person name="Lozano-Sakalauskas G."/>
            <person name="Fujita A."/>
            <person name="Filho E.R."/>
            <person name="Long P."/>
            <person name="Padilla G."/>
            <person name="Taciro M.K."/>
            <person name="Gomez J.G."/>
            <person name="Silva L.F."/>
            <person name="Torres M."/>
        </authorList>
    </citation>
    <scope>NUCLEOTIDE SEQUENCE</scope>
    <source>
        <strain evidence="4">LMG 19450</strain>
    </source>
</reference>
<evidence type="ECO:0000259" key="3">
    <source>
        <dbReference type="Pfam" id="PF13622"/>
    </source>
</evidence>
<keyword evidence="1" id="KW-0378">Hydrolase</keyword>
<keyword evidence="5" id="KW-1185">Reference proteome</keyword>
<dbReference type="SUPFAM" id="SSF54637">
    <property type="entry name" value="Thioesterase/thiol ester dehydrase-isomerase"/>
    <property type="match status" value="1"/>
</dbReference>
<dbReference type="InterPro" id="IPR049449">
    <property type="entry name" value="TesB_ACOT8-like_N"/>
</dbReference>
<dbReference type="CDD" id="cd03443">
    <property type="entry name" value="PaaI_thioesterase"/>
    <property type="match status" value="1"/>
</dbReference>
<dbReference type="OrthoDB" id="9813282at2"/>
<dbReference type="PANTHER" id="PTHR21660">
    <property type="entry name" value="THIOESTERASE SUPERFAMILY MEMBER-RELATED"/>
    <property type="match status" value="1"/>
</dbReference>
<organism evidence="4 5">
    <name type="scientific">Paraburkholderia sacchari</name>
    <dbReference type="NCBI Taxonomy" id="159450"/>
    <lineage>
        <taxon>Bacteria</taxon>
        <taxon>Pseudomonadati</taxon>
        <taxon>Pseudomonadota</taxon>
        <taxon>Betaproteobacteria</taxon>
        <taxon>Burkholderiales</taxon>
        <taxon>Burkholderiaceae</taxon>
        <taxon>Paraburkholderia</taxon>
    </lineage>
</organism>
<sequence length="143" mass="15012">MEMDSKRVRERLFGPDGAPPPVTQTLGGRVASLSDIVLESEYVGAPAFLNPAGHIQGGILSAMLDDVTALLVVSTLRDGEHCATLSLNTSFLRPAKAGKLQGRSTLVRRGRGVCNVSGELWQDDKLVATASAVCAIAPKGDAR</sequence>
<feature type="domain" description="Acyl-CoA thioesterase-like N-terminal HotDog" evidence="3">
    <location>
        <begin position="51"/>
        <end position="134"/>
    </location>
</feature>
<comment type="caution">
    <text evidence="4">The sequence shown here is derived from an EMBL/GenBank/DDBJ whole genome shotgun (WGS) entry which is preliminary data.</text>
</comment>
<dbReference type="Gene3D" id="3.10.129.10">
    <property type="entry name" value="Hotdog Thioesterase"/>
    <property type="match status" value="1"/>
</dbReference>
<dbReference type="EMBL" id="JTDB02000001">
    <property type="protein sequence ID" value="NLP60139.1"/>
    <property type="molecule type" value="Genomic_DNA"/>
</dbReference>
<proteinExistence type="predicted"/>
<reference evidence="4" key="1">
    <citation type="journal article" date="2015" name="Genome Announc.">
        <title>Draft Genome Sequence of the Polyhydroxyalkanoate-Producing Bacterium Burkholderia sacchari LMG 19450 Isolated from Brazilian Sugarcane Plantation Soil.</title>
        <authorList>
            <person name="Alexandrino P.M."/>
            <person name="Mendonca T.T."/>
            <person name="Guaman Bautista L.P."/>
            <person name="Cherix J."/>
            <person name="Lozano-Sakalauskas G.C."/>
            <person name="Fujita A."/>
            <person name="Ramos Filho E."/>
            <person name="Long P."/>
            <person name="Padilla G."/>
            <person name="Taciro M.K."/>
            <person name="Gomez J.G."/>
            <person name="Silva L.F."/>
        </authorList>
    </citation>
    <scope>NUCLEOTIDE SEQUENCE</scope>
    <source>
        <strain evidence="4">LMG 19450</strain>
    </source>
</reference>
<dbReference type="PANTHER" id="PTHR21660:SF1">
    <property type="entry name" value="ACYL-COENZYME A THIOESTERASE 13"/>
    <property type="match status" value="1"/>
</dbReference>
<dbReference type="Pfam" id="PF13622">
    <property type="entry name" value="4HBT_3"/>
    <property type="match status" value="1"/>
</dbReference>
<evidence type="ECO:0000256" key="1">
    <source>
        <dbReference type="ARBA" id="ARBA00022801"/>
    </source>
</evidence>
<dbReference type="NCBIfam" id="TIGR00369">
    <property type="entry name" value="unchar_dom_1"/>
    <property type="match status" value="1"/>
</dbReference>
<feature type="compositionally biased region" description="Basic and acidic residues" evidence="2">
    <location>
        <begin position="1"/>
        <end position="13"/>
    </location>
</feature>
<evidence type="ECO:0000313" key="4">
    <source>
        <dbReference type="EMBL" id="NLP60139.1"/>
    </source>
</evidence>
<name>A0A8T6Z991_9BURK</name>
<feature type="region of interest" description="Disordered" evidence="2">
    <location>
        <begin position="1"/>
        <end position="25"/>
    </location>
</feature>
<dbReference type="InterPro" id="IPR029069">
    <property type="entry name" value="HotDog_dom_sf"/>
</dbReference>
<accession>A0A8T6Z991</accession>
<dbReference type="InterPro" id="IPR039298">
    <property type="entry name" value="ACOT13"/>
</dbReference>
<gene>
    <name evidence="4" type="ORF">NH14_003035</name>
</gene>
<dbReference type="RefSeq" id="WP_152617053.1">
    <property type="nucleotide sequence ID" value="NZ_CADFGF010000002.1"/>
</dbReference>
<evidence type="ECO:0000256" key="2">
    <source>
        <dbReference type="SAM" id="MobiDB-lite"/>
    </source>
</evidence>